<name>A0ACD4ZW43_9ACTN</name>
<reference evidence="1" key="1">
    <citation type="submission" date="2022-10" db="EMBL/GenBank/DDBJ databases">
        <title>The complete genomes of actinobacterial strains from the NBC collection.</title>
        <authorList>
            <person name="Joergensen T.S."/>
            <person name="Alvarez Arevalo M."/>
            <person name="Sterndorff E.B."/>
            <person name="Faurdal D."/>
            <person name="Vuksanovic O."/>
            <person name="Mourched A.-S."/>
            <person name="Charusanti P."/>
            <person name="Shaw S."/>
            <person name="Blin K."/>
            <person name="Weber T."/>
        </authorList>
    </citation>
    <scope>NUCLEOTIDE SEQUENCE</scope>
    <source>
        <strain evidence="1">NBC 01771</strain>
    </source>
</reference>
<dbReference type="EMBL" id="CP109109">
    <property type="protein sequence ID" value="WSC02738.1"/>
    <property type="molecule type" value="Genomic_DNA"/>
</dbReference>
<evidence type="ECO:0000313" key="2">
    <source>
        <dbReference type="Proteomes" id="UP001348369"/>
    </source>
</evidence>
<sequence length="128" mass="13955">MTVCGLFRRWRRSGTWRPQKEDAQVEPPGGVIAKLGGHALGLSRGGLTTKIHVAVAQAQKLMSPVVTAGQRGDFPVPGRSGRHGYEQRHVVGCGISGLKRHRAVATRYDRLAVRYEATVPVAAFSEWL</sequence>
<gene>
    <name evidence="1" type="ORF">OG835_40960</name>
</gene>
<evidence type="ECO:0000313" key="1">
    <source>
        <dbReference type="EMBL" id="WSC02738.1"/>
    </source>
</evidence>
<organism evidence="1 2">
    <name type="scientific">Streptomyces scopuliridis</name>
    <dbReference type="NCBI Taxonomy" id="452529"/>
    <lineage>
        <taxon>Bacteria</taxon>
        <taxon>Bacillati</taxon>
        <taxon>Actinomycetota</taxon>
        <taxon>Actinomycetes</taxon>
        <taxon>Kitasatosporales</taxon>
        <taxon>Streptomycetaceae</taxon>
        <taxon>Streptomyces</taxon>
    </lineage>
</organism>
<dbReference type="Proteomes" id="UP001348369">
    <property type="component" value="Chromosome"/>
</dbReference>
<accession>A0ACD4ZW43</accession>
<proteinExistence type="predicted"/>
<keyword evidence="2" id="KW-1185">Reference proteome</keyword>
<protein>
    <submittedName>
        <fullName evidence="1">Uncharacterized protein</fullName>
    </submittedName>
</protein>